<sequence>MPSSSPSSDLASDSDCEAKSSGSFLAGELLFLLLRKKSKPAALGLCSLVHDLCSGSGDGEGDL</sequence>
<dbReference type="AlphaFoldDB" id="A0A0A9D4L3"/>
<name>A0A0A9D4L3_ARUDO</name>
<organism evidence="1">
    <name type="scientific">Arundo donax</name>
    <name type="common">Giant reed</name>
    <name type="synonym">Donax arundinaceus</name>
    <dbReference type="NCBI Taxonomy" id="35708"/>
    <lineage>
        <taxon>Eukaryota</taxon>
        <taxon>Viridiplantae</taxon>
        <taxon>Streptophyta</taxon>
        <taxon>Embryophyta</taxon>
        <taxon>Tracheophyta</taxon>
        <taxon>Spermatophyta</taxon>
        <taxon>Magnoliopsida</taxon>
        <taxon>Liliopsida</taxon>
        <taxon>Poales</taxon>
        <taxon>Poaceae</taxon>
        <taxon>PACMAD clade</taxon>
        <taxon>Arundinoideae</taxon>
        <taxon>Arundineae</taxon>
        <taxon>Arundo</taxon>
    </lineage>
</organism>
<protein>
    <submittedName>
        <fullName evidence="1">Uncharacterized protein</fullName>
    </submittedName>
</protein>
<evidence type="ECO:0000313" key="1">
    <source>
        <dbReference type="EMBL" id="JAD80585.1"/>
    </source>
</evidence>
<reference evidence="1" key="2">
    <citation type="journal article" date="2015" name="Data Brief">
        <title>Shoot transcriptome of the giant reed, Arundo donax.</title>
        <authorList>
            <person name="Barrero R.A."/>
            <person name="Guerrero F.D."/>
            <person name="Moolhuijzen P."/>
            <person name="Goolsby J.A."/>
            <person name="Tidwell J."/>
            <person name="Bellgard S.E."/>
            <person name="Bellgard M.I."/>
        </authorList>
    </citation>
    <scope>NUCLEOTIDE SEQUENCE</scope>
    <source>
        <tissue evidence="1">Shoot tissue taken approximately 20 cm above the soil surface</tissue>
    </source>
</reference>
<accession>A0A0A9D4L3</accession>
<proteinExistence type="predicted"/>
<dbReference type="EMBL" id="GBRH01217310">
    <property type="protein sequence ID" value="JAD80585.1"/>
    <property type="molecule type" value="Transcribed_RNA"/>
</dbReference>
<reference evidence="1" key="1">
    <citation type="submission" date="2014-09" db="EMBL/GenBank/DDBJ databases">
        <authorList>
            <person name="Magalhaes I.L.F."/>
            <person name="Oliveira U."/>
            <person name="Santos F.R."/>
            <person name="Vidigal T.H.D.A."/>
            <person name="Brescovit A.D."/>
            <person name="Santos A.J."/>
        </authorList>
    </citation>
    <scope>NUCLEOTIDE SEQUENCE</scope>
    <source>
        <tissue evidence="1">Shoot tissue taken approximately 20 cm above the soil surface</tissue>
    </source>
</reference>